<evidence type="ECO:0000256" key="1">
    <source>
        <dbReference type="SAM" id="MobiDB-lite"/>
    </source>
</evidence>
<dbReference type="Proteomes" id="UP001153269">
    <property type="component" value="Unassembled WGS sequence"/>
</dbReference>
<feature type="compositionally biased region" description="Polar residues" evidence="1">
    <location>
        <begin position="19"/>
        <end position="29"/>
    </location>
</feature>
<name>A0A9N7YSQ5_PLEPL</name>
<evidence type="ECO:0000313" key="3">
    <source>
        <dbReference type="Proteomes" id="UP001153269"/>
    </source>
</evidence>
<comment type="caution">
    <text evidence="2">The sequence shown here is derived from an EMBL/GenBank/DDBJ whole genome shotgun (WGS) entry which is preliminary data.</text>
</comment>
<gene>
    <name evidence="2" type="ORF">PLEPLA_LOCUS30763</name>
</gene>
<reference evidence="2" key="1">
    <citation type="submission" date="2020-03" db="EMBL/GenBank/DDBJ databases">
        <authorList>
            <person name="Weist P."/>
        </authorList>
    </citation>
    <scope>NUCLEOTIDE SEQUENCE</scope>
</reference>
<evidence type="ECO:0000313" key="2">
    <source>
        <dbReference type="EMBL" id="CAB1443048.1"/>
    </source>
</evidence>
<sequence>MIPGSPTSLTRHHPAAQLQHIQRPQQAPGLQTPHPHRVSFHRGSQQERDSIISCNLNHQQKGIYGCVEEDLP</sequence>
<keyword evidence="3" id="KW-1185">Reference proteome</keyword>
<protein>
    <submittedName>
        <fullName evidence="2">Uncharacterized protein</fullName>
    </submittedName>
</protein>
<feature type="region of interest" description="Disordered" evidence="1">
    <location>
        <begin position="1"/>
        <end position="48"/>
    </location>
</feature>
<proteinExistence type="predicted"/>
<dbReference type="AlphaFoldDB" id="A0A9N7YSQ5"/>
<dbReference type="EMBL" id="CADEAL010002990">
    <property type="protein sequence ID" value="CAB1443048.1"/>
    <property type="molecule type" value="Genomic_DNA"/>
</dbReference>
<accession>A0A9N7YSQ5</accession>
<organism evidence="2 3">
    <name type="scientific">Pleuronectes platessa</name>
    <name type="common">European plaice</name>
    <dbReference type="NCBI Taxonomy" id="8262"/>
    <lineage>
        <taxon>Eukaryota</taxon>
        <taxon>Metazoa</taxon>
        <taxon>Chordata</taxon>
        <taxon>Craniata</taxon>
        <taxon>Vertebrata</taxon>
        <taxon>Euteleostomi</taxon>
        <taxon>Actinopterygii</taxon>
        <taxon>Neopterygii</taxon>
        <taxon>Teleostei</taxon>
        <taxon>Neoteleostei</taxon>
        <taxon>Acanthomorphata</taxon>
        <taxon>Carangaria</taxon>
        <taxon>Pleuronectiformes</taxon>
        <taxon>Pleuronectoidei</taxon>
        <taxon>Pleuronectidae</taxon>
        <taxon>Pleuronectes</taxon>
    </lineage>
</organism>